<sequence>MNDFFEPLTLGKLELPHRLVMAPMTRSRAYGGLVDRSTAAYYAQRASAGLIITEAVQVSEIGQGYIQTPGLHTARQVGAWRTVTDAVHAAGGRIVAQLVHCGRIGHPSLYGDHALPLAPSPIPSGERLFTPDGLLEHPVPKEMTTADIAATIDDFVTAARNAVEAGFDGVELHAANGFLLHQFLADSTNRRTDGYGGSVAGRIRLTEEVVAAVAQAVGPERVGLRISPGITFNGMAEGDTPELYRALVRALAPTPLAYLHVFEILTRDVTRMIRREWPGGLVLCPHPTADSFPATPETGREALAEGVADAVALGTMWLANPDLDARIRAGGPYNEPDPDTFYGGDHRGYTDYATLDDPRPAEARP</sequence>
<dbReference type="EMBL" id="JACJIA010000011">
    <property type="protein sequence ID" value="MBA8955205.1"/>
    <property type="molecule type" value="Genomic_DNA"/>
</dbReference>
<evidence type="ECO:0000313" key="6">
    <source>
        <dbReference type="EMBL" id="MBA8955205.1"/>
    </source>
</evidence>
<proteinExistence type="inferred from homology"/>
<name>A0A7W3LVR6_ACTNM</name>
<evidence type="ECO:0000256" key="2">
    <source>
        <dbReference type="ARBA" id="ARBA00005979"/>
    </source>
</evidence>
<reference evidence="6 7" key="1">
    <citation type="submission" date="2020-08" db="EMBL/GenBank/DDBJ databases">
        <title>Genomic Encyclopedia of Type Strains, Phase IV (KMG-IV): sequencing the most valuable type-strain genomes for metagenomic binning, comparative biology and taxonomic classification.</title>
        <authorList>
            <person name="Goeker M."/>
        </authorList>
    </citation>
    <scope>NUCLEOTIDE SEQUENCE [LARGE SCALE GENOMIC DNA]</scope>
    <source>
        <strain evidence="6 7">DSM 44197</strain>
    </source>
</reference>
<comment type="caution">
    <text evidence="6">The sequence shown here is derived from an EMBL/GenBank/DDBJ whole genome shotgun (WGS) entry which is preliminary data.</text>
</comment>
<dbReference type="SUPFAM" id="SSF51395">
    <property type="entry name" value="FMN-linked oxidoreductases"/>
    <property type="match status" value="1"/>
</dbReference>
<dbReference type="RefSeq" id="WP_182847225.1">
    <property type="nucleotide sequence ID" value="NZ_BAAALP010000076.1"/>
</dbReference>
<dbReference type="EC" id="1.-.-.-" evidence="6"/>
<organism evidence="6 7">
    <name type="scientific">Actinomadura namibiensis</name>
    <dbReference type="NCBI Taxonomy" id="182080"/>
    <lineage>
        <taxon>Bacteria</taxon>
        <taxon>Bacillati</taxon>
        <taxon>Actinomycetota</taxon>
        <taxon>Actinomycetes</taxon>
        <taxon>Streptosporangiales</taxon>
        <taxon>Thermomonosporaceae</taxon>
        <taxon>Actinomadura</taxon>
    </lineage>
</organism>
<dbReference type="InterPro" id="IPR001155">
    <property type="entry name" value="OxRdtase_FMN_N"/>
</dbReference>
<evidence type="ECO:0000313" key="7">
    <source>
        <dbReference type="Proteomes" id="UP000572680"/>
    </source>
</evidence>
<comment type="cofactor">
    <cofactor evidence="1">
        <name>FMN</name>
        <dbReference type="ChEBI" id="CHEBI:58210"/>
    </cofactor>
</comment>
<keyword evidence="7" id="KW-1185">Reference proteome</keyword>
<dbReference type="FunFam" id="3.20.20.70:FF:000059">
    <property type="entry name" value="N-ethylmaleimide reductase, FMN-linked"/>
    <property type="match status" value="1"/>
</dbReference>
<keyword evidence="3 6" id="KW-0560">Oxidoreductase</keyword>
<dbReference type="PANTHER" id="PTHR22893">
    <property type="entry name" value="NADH OXIDOREDUCTASE-RELATED"/>
    <property type="match status" value="1"/>
</dbReference>
<dbReference type="Gene3D" id="3.20.20.70">
    <property type="entry name" value="Aldolase class I"/>
    <property type="match status" value="1"/>
</dbReference>
<evidence type="ECO:0000256" key="1">
    <source>
        <dbReference type="ARBA" id="ARBA00001917"/>
    </source>
</evidence>
<feature type="domain" description="NADH:flavin oxidoreductase/NADH oxidase N-terminal" evidence="5">
    <location>
        <begin position="4"/>
        <end position="330"/>
    </location>
</feature>
<evidence type="ECO:0000259" key="5">
    <source>
        <dbReference type="Pfam" id="PF00724"/>
    </source>
</evidence>
<dbReference type="GO" id="GO:0010181">
    <property type="term" value="F:FMN binding"/>
    <property type="evidence" value="ECO:0007669"/>
    <property type="project" value="InterPro"/>
</dbReference>
<gene>
    <name evidence="6" type="ORF">HNR61_006879</name>
</gene>
<evidence type="ECO:0000256" key="4">
    <source>
        <dbReference type="SAM" id="MobiDB-lite"/>
    </source>
</evidence>
<dbReference type="InterPro" id="IPR045247">
    <property type="entry name" value="Oye-like"/>
</dbReference>
<accession>A0A7W3LVR6</accession>
<comment type="similarity">
    <text evidence="2">Belongs to the NADH:flavin oxidoreductase/NADH oxidase family.</text>
</comment>
<protein>
    <submittedName>
        <fullName evidence="6">N-ethylmaleimide reductase</fullName>
        <ecNumber evidence="6">1.-.-.-</ecNumber>
    </submittedName>
</protein>
<dbReference type="Pfam" id="PF00724">
    <property type="entry name" value="Oxidored_FMN"/>
    <property type="match status" value="1"/>
</dbReference>
<feature type="compositionally biased region" description="Basic and acidic residues" evidence="4">
    <location>
        <begin position="356"/>
        <end position="365"/>
    </location>
</feature>
<dbReference type="GO" id="GO:0016628">
    <property type="term" value="F:oxidoreductase activity, acting on the CH-CH group of donors, NAD or NADP as acceptor"/>
    <property type="evidence" value="ECO:0007669"/>
    <property type="project" value="UniProtKB-ARBA"/>
</dbReference>
<dbReference type="Proteomes" id="UP000572680">
    <property type="component" value="Unassembled WGS sequence"/>
</dbReference>
<evidence type="ECO:0000256" key="3">
    <source>
        <dbReference type="ARBA" id="ARBA00023002"/>
    </source>
</evidence>
<dbReference type="PANTHER" id="PTHR22893:SF91">
    <property type="entry name" value="NADPH DEHYDROGENASE 2-RELATED"/>
    <property type="match status" value="1"/>
</dbReference>
<dbReference type="GO" id="GO:0005829">
    <property type="term" value="C:cytosol"/>
    <property type="evidence" value="ECO:0007669"/>
    <property type="project" value="UniProtKB-ARBA"/>
</dbReference>
<dbReference type="InterPro" id="IPR013785">
    <property type="entry name" value="Aldolase_TIM"/>
</dbReference>
<dbReference type="AlphaFoldDB" id="A0A7W3LVR6"/>
<dbReference type="CDD" id="cd02933">
    <property type="entry name" value="OYE_like_FMN"/>
    <property type="match status" value="1"/>
</dbReference>
<feature type="region of interest" description="Disordered" evidence="4">
    <location>
        <begin position="329"/>
        <end position="365"/>
    </location>
</feature>